<comment type="caution">
    <text evidence="2">The sequence shown here is derived from an EMBL/GenBank/DDBJ whole genome shotgun (WGS) entry which is preliminary data.</text>
</comment>
<feature type="transmembrane region" description="Helical" evidence="1">
    <location>
        <begin position="12"/>
        <end position="37"/>
    </location>
</feature>
<gene>
    <name evidence="2" type="ORF">J2S74_003832</name>
</gene>
<evidence type="ECO:0000313" key="3">
    <source>
        <dbReference type="Proteomes" id="UP001230005"/>
    </source>
</evidence>
<dbReference type="Proteomes" id="UP001230005">
    <property type="component" value="Unassembled WGS sequence"/>
</dbReference>
<reference evidence="2 3" key="1">
    <citation type="submission" date="2023-07" db="EMBL/GenBank/DDBJ databases">
        <title>Genomic Encyclopedia of Type Strains, Phase IV (KMG-IV): sequencing the most valuable type-strain genomes for metagenomic binning, comparative biology and taxonomic classification.</title>
        <authorList>
            <person name="Goeker M."/>
        </authorList>
    </citation>
    <scope>NUCLEOTIDE SEQUENCE [LARGE SCALE GENOMIC DNA]</scope>
    <source>
        <strain evidence="2 3">DSM 9768</strain>
    </source>
</reference>
<feature type="transmembrane region" description="Helical" evidence="1">
    <location>
        <begin position="100"/>
        <end position="121"/>
    </location>
</feature>
<feature type="transmembrane region" description="Helical" evidence="1">
    <location>
        <begin position="127"/>
        <end position="145"/>
    </location>
</feature>
<keyword evidence="1" id="KW-0472">Membrane</keyword>
<organism evidence="2 3">
    <name type="scientific">Evansella vedderi</name>
    <dbReference type="NCBI Taxonomy" id="38282"/>
    <lineage>
        <taxon>Bacteria</taxon>
        <taxon>Bacillati</taxon>
        <taxon>Bacillota</taxon>
        <taxon>Bacilli</taxon>
        <taxon>Bacillales</taxon>
        <taxon>Bacillaceae</taxon>
        <taxon>Evansella</taxon>
    </lineage>
</organism>
<keyword evidence="1" id="KW-0812">Transmembrane</keyword>
<dbReference type="EMBL" id="JAUSUG010000016">
    <property type="protein sequence ID" value="MDQ0256412.1"/>
    <property type="molecule type" value="Genomic_DNA"/>
</dbReference>
<accession>A0ABT9ZYU6</accession>
<protein>
    <submittedName>
        <fullName evidence="2">Uncharacterized protein</fullName>
    </submittedName>
</protein>
<dbReference type="RefSeq" id="WP_307328488.1">
    <property type="nucleotide sequence ID" value="NZ_JAUSUG010000016.1"/>
</dbReference>
<name>A0ABT9ZYU6_9BACI</name>
<sequence length="162" mass="18938">MNTKIVKLFKILYSVLWIYVKNSSFFLAAIFSIMFVITKDPKISLQLVVIFIFYMCIHELGHISFLFFSGLDYKLKVKNLSFKVFFNEVAFWNSPFKVKLSVILGGPAFGFLFCVIVFSLFYHVTHIVYFVILITICEVLNLIFGQDGRMLENLMKKRVENK</sequence>
<proteinExistence type="predicted"/>
<evidence type="ECO:0000256" key="1">
    <source>
        <dbReference type="SAM" id="Phobius"/>
    </source>
</evidence>
<feature type="transmembrane region" description="Helical" evidence="1">
    <location>
        <begin position="43"/>
        <end position="68"/>
    </location>
</feature>
<keyword evidence="3" id="KW-1185">Reference proteome</keyword>
<evidence type="ECO:0000313" key="2">
    <source>
        <dbReference type="EMBL" id="MDQ0256412.1"/>
    </source>
</evidence>
<keyword evidence="1" id="KW-1133">Transmembrane helix</keyword>